<feature type="binding site" evidence="7">
    <location>
        <position position="125"/>
    </location>
    <ligand>
        <name>Zn(2+)</name>
        <dbReference type="ChEBI" id="CHEBI:29105"/>
        <label>2</label>
    </ligand>
</feature>
<dbReference type="GO" id="GO:0046872">
    <property type="term" value="F:metal ion binding"/>
    <property type="evidence" value="ECO:0007669"/>
    <property type="project" value="UniProtKB-KW"/>
</dbReference>
<dbReference type="InterPro" id="IPR010158">
    <property type="entry name" value="Amidase_Cbmase"/>
</dbReference>
<dbReference type="PIRSF" id="PIRSF001235">
    <property type="entry name" value="Amidase_carbamoylase"/>
    <property type="match status" value="1"/>
</dbReference>
<dbReference type="PROSITE" id="PS00758">
    <property type="entry name" value="ARGE_DAPE_CPG2_1"/>
    <property type="match status" value="1"/>
</dbReference>
<dbReference type="PANTHER" id="PTHR32494:SF19">
    <property type="entry name" value="ALLANTOATE DEIMINASE-RELATED"/>
    <property type="match status" value="1"/>
</dbReference>
<evidence type="ECO:0000256" key="7">
    <source>
        <dbReference type="PIRSR" id="PIRSR001235-1"/>
    </source>
</evidence>
<keyword evidence="5 10" id="KW-0378">Hydrolase</keyword>
<organism evidence="10 11">
    <name type="scientific">Mycetocola tolaasinivorans</name>
    <dbReference type="NCBI Taxonomy" id="76635"/>
    <lineage>
        <taxon>Bacteria</taxon>
        <taxon>Bacillati</taxon>
        <taxon>Actinomycetota</taxon>
        <taxon>Actinomycetes</taxon>
        <taxon>Micrococcales</taxon>
        <taxon>Microbacteriaceae</taxon>
        <taxon>Mycetocola</taxon>
    </lineage>
</organism>
<gene>
    <name evidence="10" type="ORF">D9V32_02805</name>
</gene>
<feature type="binding site" evidence="7">
    <location>
        <position position="189"/>
    </location>
    <ligand>
        <name>Zn(2+)</name>
        <dbReference type="ChEBI" id="CHEBI:29105"/>
        <label>1</label>
    </ligand>
</feature>
<feature type="binding site" evidence="8">
    <location>
        <position position="214"/>
    </location>
    <ligand>
        <name>allantoate</name>
        <dbReference type="ChEBI" id="CHEBI:17536"/>
    </ligand>
</feature>
<keyword evidence="6" id="KW-0464">Manganese</keyword>
<comment type="similarity">
    <text evidence="2">Belongs to the peptidase M20 family.</text>
</comment>
<evidence type="ECO:0000313" key="11">
    <source>
        <dbReference type="Proteomes" id="UP000272503"/>
    </source>
</evidence>
<dbReference type="Gene3D" id="3.30.70.360">
    <property type="match status" value="1"/>
</dbReference>
<dbReference type="InterPro" id="IPR001261">
    <property type="entry name" value="ArgE/DapE_CS"/>
</dbReference>
<dbReference type="Gene3D" id="3.40.630.10">
    <property type="entry name" value="Zn peptidases"/>
    <property type="match status" value="1"/>
</dbReference>
<sequence length="414" mass="43293">MSAEGELIAERIAALAAVSARPDALERVHLSPEHAAVNALVAPWFTEAGLAVRVDAAGNLCGRIEGRTPGLPALLLGSHFDTVPDAGRYDGMLGVLLALAAIRRLAPEARRLPFALEIVALSDEEGTRFGTALSGSRALAGTFDPAWWDVRDAEGVSYREAAVSFGLDPARIAEAGRAPHELVGYLETHIEQGPELLDQDRPLGVVSSIGAATRHTVVVTGKAGHAGGTPWARRRDALVSASEMILAGEAIAREAGALATVGTIRAFPGGVNVIPGRVEFSLDLRAESTALRESTLARIASAARAVGERRRVSVEWRENYRADAVVCAPALRAAVENGIAGATGAAVPAPIWSRAGHDGLAIAAITDVAMLFVRCGNDGISHHPDESVLAADIDTALDALTRTIETLAEHHRAP</sequence>
<keyword evidence="7" id="KW-0862">Zinc</keyword>
<evidence type="ECO:0000256" key="1">
    <source>
        <dbReference type="ARBA" id="ARBA00001936"/>
    </source>
</evidence>
<evidence type="ECO:0000256" key="8">
    <source>
        <dbReference type="PIRSR" id="PIRSR001235-2"/>
    </source>
</evidence>
<reference evidence="10 11" key="1">
    <citation type="submission" date="2018-10" db="EMBL/GenBank/DDBJ databases">
        <authorList>
            <person name="Li J."/>
        </authorList>
    </citation>
    <scope>NUCLEOTIDE SEQUENCE [LARGE SCALE GENOMIC DNA]</scope>
    <source>
        <strain evidence="10 11">IF 016277</strain>
    </source>
</reference>
<dbReference type="Proteomes" id="UP000272503">
    <property type="component" value="Unassembled WGS sequence"/>
</dbReference>
<comment type="cofactor">
    <cofactor evidence="7">
        <name>Zn(2+)</name>
        <dbReference type="ChEBI" id="CHEBI:29105"/>
    </cofactor>
    <text evidence="7">Binds 2 Zn(2+) ions per subunit.</text>
</comment>
<dbReference type="EMBL" id="RCUX01000002">
    <property type="protein sequence ID" value="RLP77396.1"/>
    <property type="molecule type" value="Genomic_DNA"/>
</dbReference>
<keyword evidence="11" id="KW-1185">Reference proteome</keyword>
<dbReference type="NCBIfam" id="TIGR01879">
    <property type="entry name" value="hydantase"/>
    <property type="match status" value="1"/>
</dbReference>
<feature type="binding site" evidence="7">
    <location>
        <position position="90"/>
    </location>
    <ligand>
        <name>Zn(2+)</name>
        <dbReference type="ChEBI" id="CHEBI:29105"/>
        <label>1</label>
    </ligand>
</feature>
<dbReference type="InterPro" id="IPR002933">
    <property type="entry name" value="Peptidase_M20"/>
</dbReference>
<name>A0A3L7AAA1_9MICO</name>
<feature type="binding site" evidence="7">
    <location>
        <position position="79"/>
    </location>
    <ligand>
        <name>Zn(2+)</name>
        <dbReference type="ChEBI" id="CHEBI:29105"/>
        <label>1</label>
    </ligand>
</feature>
<dbReference type="AlphaFoldDB" id="A0A3L7AAA1"/>
<dbReference type="OrthoDB" id="9808195at2"/>
<dbReference type="RefSeq" id="WP_121647379.1">
    <property type="nucleotide sequence ID" value="NZ_RCUX01000002.1"/>
</dbReference>
<feature type="binding site" evidence="8">
    <location>
        <position position="272"/>
    </location>
    <ligand>
        <name>allantoate</name>
        <dbReference type="ChEBI" id="CHEBI:17536"/>
    </ligand>
</feature>
<dbReference type="PANTHER" id="PTHR32494">
    <property type="entry name" value="ALLANTOATE DEIMINASE-RELATED"/>
    <property type="match status" value="1"/>
</dbReference>
<accession>A0A3L7AAA1</accession>
<evidence type="ECO:0000256" key="4">
    <source>
        <dbReference type="ARBA" id="ARBA00022723"/>
    </source>
</evidence>
<dbReference type="InterPro" id="IPR011650">
    <property type="entry name" value="Peptidase_M20_dimer"/>
</dbReference>
<feature type="binding site" evidence="8">
    <location>
        <position position="285"/>
    </location>
    <ligand>
        <name>allantoate</name>
        <dbReference type="ChEBI" id="CHEBI:17536"/>
    </ligand>
</feature>
<evidence type="ECO:0000259" key="9">
    <source>
        <dbReference type="Pfam" id="PF07687"/>
    </source>
</evidence>
<evidence type="ECO:0000313" key="10">
    <source>
        <dbReference type="EMBL" id="RLP77396.1"/>
    </source>
</evidence>
<proteinExistence type="inferred from homology"/>
<dbReference type="InterPro" id="IPR036264">
    <property type="entry name" value="Bact_exopeptidase_dim_dom"/>
</dbReference>
<dbReference type="SUPFAM" id="SSF53187">
    <property type="entry name" value="Zn-dependent exopeptidases"/>
    <property type="match status" value="1"/>
</dbReference>
<feature type="domain" description="Peptidase M20 dimerisation" evidence="9">
    <location>
        <begin position="216"/>
        <end position="308"/>
    </location>
</feature>
<dbReference type="CDD" id="cd03884">
    <property type="entry name" value="M20_bAS"/>
    <property type="match status" value="1"/>
</dbReference>
<feature type="binding site" evidence="7">
    <location>
        <position position="90"/>
    </location>
    <ligand>
        <name>Zn(2+)</name>
        <dbReference type="ChEBI" id="CHEBI:29105"/>
        <label>2</label>
    </ligand>
</feature>
<protein>
    <submittedName>
        <fullName evidence="10">Allantoate amidohydrolase</fullName>
    </submittedName>
</protein>
<evidence type="ECO:0000256" key="6">
    <source>
        <dbReference type="ARBA" id="ARBA00023211"/>
    </source>
</evidence>
<dbReference type="Pfam" id="PF01546">
    <property type="entry name" value="Peptidase_M20"/>
    <property type="match status" value="1"/>
</dbReference>
<dbReference type="GO" id="GO:0016813">
    <property type="term" value="F:hydrolase activity, acting on carbon-nitrogen (but not peptide) bonds, in linear amidines"/>
    <property type="evidence" value="ECO:0007669"/>
    <property type="project" value="InterPro"/>
</dbReference>
<comment type="caution">
    <text evidence="10">The sequence shown here is derived from an EMBL/GenBank/DDBJ whole genome shotgun (WGS) entry which is preliminary data.</text>
</comment>
<comment type="subunit">
    <text evidence="3">Homodimer.</text>
</comment>
<comment type="cofactor">
    <cofactor evidence="1">
        <name>Mn(2+)</name>
        <dbReference type="ChEBI" id="CHEBI:29035"/>
    </cofactor>
</comment>
<evidence type="ECO:0000256" key="2">
    <source>
        <dbReference type="ARBA" id="ARBA00006153"/>
    </source>
</evidence>
<feature type="binding site" evidence="7">
    <location>
        <position position="382"/>
    </location>
    <ligand>
        <name>Zn(2+)</name>
        <dbReference type="ChEBI" id="CHEBI:29105"/>
        <label>2</label>
    </ligand>
</feature>
<evidence type="ECO:0000256" key="5">
    <source>
        <dbReference type="ARBA" id="ARBA00022801"/>
    </source>
</evidence>
<keyword evidence="4 7" id="KW-0479">Metal-binding</keyword>
<dbReference type="Pfam" id="PF07687">
    <property type="entry name" value="M20_dimer"/>
    <property type="match status" value="1"/>
</dbReference>
<dbReference type="NCBIfam" id="NF006775">
    <property type="entry name" value="PRK09290.2-5"/>
    <property type="match status" value="1"/>
</dbReference>
<dbReference type="SUPFAM" id="SSF55031">
    <property type="entry name" value="Bacterial exopeptidase dimerisation domain"/>
    <property type="match status" value="1"/>
</dbReference>
<evidence type="ECO:0000256" key="3">
    <source>
        <dbReference type="ARBA" id="ARBA00011738"/>
    </source>
</evidence>